<dbReference type="Proteomes" id="UP001497457">
    <property type="component" value="Chromosome 28b"/>
</dbReference>
<keyword evidence="2" id="KW-0732">Signal</keyword>
<evidence type="ECO:0000313" key="3">
    <source>
        <dbReference type="EMBL" id="CAL5011838.1"/>
    </source>
</evidence>
<reference evidence="3 4" key="2">
    <citation type="submission" date="2024-10" db="EMBL/GenBank/DDBJ databases">
        <authorList>
            <person name="Ryan C."/>
        </authorList>
    </citation>
    <scope>NUCLEOTIDE SEQUENCE [LARGE SCALE GENOMIC DNA]</scope>
</reference>
<gene>
    <name evidence="3" type="ORF">URODEC1_LOCUS70596</name>
</gene>
<keyword evidence="4" id="KW-1185">Reference proteome</keyword>
<reference evidence="4" key="1">
    <citation type="submission" date="2024-06" db="EMBL/GenBank/DDBJ databases">
        <authorList>
            <person name="Ryan C."/>
        </authorList>
    </citation>
    <scope>NUCLEOTIDE SEQUENCE [LARGE SCALE GENOMIC DNA]</scope>
</reference>
<evidence type="ECO:0000256" key="1">
    <source>
        <dbReference type="SAM" id="MobiDB-lite"/>
    </source>
</evidence>
<feature type="region of interest" description="Disordered" evidence="1">
    <location>
        <begin position="29"/>
        <end position="92"/>
    </location>
</feature>
<feature type="signal peptide" evidence="2">
    <location>
        <begin position="1"/>
        <end position="26"/>
    </location>
</feature>
<protein>
    <submittedName>
        <fullName evidence="3">Uncharacterized protein</fullName>
    </submittedName>
</protein>
<evidence type="ECO:0000313" key="4">
    <source>
        <dbReference type="Proteomes" id="UP001497457"/>
    </source>
</evidence>
<sequence length="461" mass="49310">MAMAPRPFHLAAISLVLLALLPNAAAMEAPNSTSLPPRASALPMGSPRDAPSSATGRLEASPVAQRHDDKDAAAPSPQAAPPTTHLDLPASAHAAARARARVRRYGTTIADLRSVCRAPRCFADPVHRLLSALYGPHIRVGSDDDDDLYGYGVARTIEGTRPILPPSAWRAYVYSGGDVCHVELGYMEYGDFYAAACPAWTCMAYFILSPDEALASVLRAIATPCGGGETSSAATARPPRNAVAMLPLLAAAFLPPPAAAAVALSSLVPLALATDLPDEYTNIYLNHATCAVYAYNNATGEADRARPVLGLRVVCPRPLCIDAAESDLDERHGRRDDPLHVYCAVHSLEGAASPSIFFPWTNTWRAHLPVADPGAAAASGDRLCYVELAHMDYREGYYIRCPDVGGHAQVSCTEFPEEAVAAAVREHRSLTYRDTVGPKCERYKYGAAGQHFWGYDYNADL</sequence>
<accession>A0ABC9BZK4</accession>
<evidence type="ECO:0000256" key="2">
    <source>
        <dbReference type="SAM" id="SignalP"/>
    </source>
</evidence>
<dbReference type="AlphaFoldDB" id="A0ABC9BZK4"/>
<proteinExistence type="predicted"/>
<feature type="chain" id="PRO_5044789721" evidence="2">
    <location>
        <begin position="27"/>
        <end position="461"/>
    </location>
</feature>
<name>A0ABC9BZK4_9POAL</name>
<dbReference type="EMBL" id="OZ075138">
    <property type="protein sequence ID" value="CAL5011838.1"/>
    <property type="molecule type" value="Genomic_DNA"/>
</dbReference>
<organism evidence="3 4">
    <name type="scientific">Urochloa decumbens</name>
    <dbReference type="NCBI Taxonomy" id="240449"/>
    <lineage>
        <taxon>Eukaryota</taxon>
        <taxon>Viridiplantae</taxon>
        <taxon>Streptophyta</taxon>
        <taxon>Embryophyta</taxon>
        <taxon>Tracheophyta</taxon>
        <taxon>Spermatophyta</taxon>
        <taxon>Magnoliopsida</taxon>
        <taxon>Liliopsida</taxon>
        <taxon>Poales</taxon>
        <taxon>Poaceae</taxon>
        <taxon>PACMAD clade</taxon>
        <taxon>Panicoideae</taxon>
        <taxon>Panicodae</taxon>
        <taxon>Paniceae</taxon>
        <taxon>Melinidinae</taxon>
        <taxon>Urochloa</taxon>
    </lineage>
</organism>